<sequence>MDYPLLKLLHIGALIFWLGPALGAWLVLKAVDKIADLSNPIAAKVSKVFFFTIVIEHVAFAVLLASGFTLAFQYGFIHTDWLQQKLYIVLLIIVPLEVVDILLGNWLTAQASKKLYAGQPMTKWDQRWIDVYHGPFTKIALLVIPISVLMVMYLAVGKGTIV</sequence>
<evidence type="ECO:0000313" key="3">
    <source>
        <dbReference type="Proteomes" id="UP001501757"/>
    </source>
</evidence>
<comment type="caution">
    <text evidence="2">The sequence shown here is derived from an EMBL/GenBank/DDBJ whole genome shotgun (WGS) entry which is preliminary data.</text>
</comment>
<evidence type="ECO:0000256" key="1">
    <source>
        <dbReference type="SAM" id="Phobius"/>
    </source>
</evidence>
<feature type="transmembrane region" description="Helical" evidence="1">
    <location>
        <begin position="6"/>
        <end position="28"/>
    </location>
</feature>
<keyword evidence="1" id="KW-0812">Transmembrane</keyword>
<feature type="transmembrane region" description="Helical" evidence="1">
    <location>
        <begin position="48"/>
        <end position="74"/>
    </location>
</feature>
<feature type="transmembrane region" description="Helical" evidence="1">
    <location>
        <begin position="86"/>
        <end position="107"/>
    </location>
</feature>
<reference evidence="2 3" key="1">
    <citation type="journal article" date="2019" name="Int. J. Syst. Evol. Microbiol.">
        <title>The Global Catalogue of Microorganisms (GCM) 10K type strain sequencing project: providing services to taxonomists for standard genome sequencing and annotation.</title>
        <authorList>
            <consortium name="The Broad Institute Genomics Platform"/>
            <consortium name="The Broad Institute Genome Sequencing Center for Infectious Disease"/>
            <person name="Wu L."/>
            <person name="Ma J."/>
        </authorList>
    </citation>
    <scope>NUCLEOTIDE SEQUENCE [LARGE SCALE GENOMIC DNA]</scope>
    <source>
        <strain evidence="2 3">JCM 13378</strain>
    </source>
</reference>
<gene>
    <name evidence="2" type="ORF">GCM10009092_04460</name>
</gene>
<evidence type="ECO:0008006" key="4">
    <source>
        <dbReference type="Google" id="ProtNLM"/>
    </source>
</evidence>
<keyword evidence="3" id="KW-1185">Reference proteome</keyword>
<organism evidence="2 3">
    <name type="scientific">Bowmanella denitrificans</name>
    <dbReference type="NCBI Taxonomy" id="366582"/>
    <lineage>
        <taxon>Bacteria</taxon>
        <taxon>Pseudomonadati</taxon>
        <taxon>Pseudomonadota</taxon>
        <taxon>Gammaproteobacteria</taxon>
        <taxon>Alteromonadales</taxon>
        <taxon>Alteromonadaceae</taxon>
        <taxon>Bowmanella</taxon>
    </lineage>
</organism>
<accession>A0ABN0WNU2</accession>
<keyword evidence="1" id="KW-1133">Transmembrane helix</keyword>
<protein>
    <recommendedName>
        <fullName evidence="4">Integral membrane protein</fullName>
    </recommendedName>
</protein>
<name>A0ABN0WNU2_9ALTE</name>
<keyword evidence="1" id="KW-0472">Membrane</keyword>
<dbReference type="Proteomes" id="UP001501757">
    <property type="component" value="Unassembled WGS sequence"/>
</dbReference>
<feature type="transmembrane region" description="Helical" evidence="1">
    <location>
        <begin position="136"/>
        <end position="156"/>
    </location>
</feature>
<dbReference type="EMBL" id="BAAAEI010000002">
    <property type="protein sequence ID" value="GAA0342938.1"/>
    <property type="molecule type" value="Genomic_DNA"/>
</dbReference>
<evidence type="ECO:0000313" key="2">
    <source>
        <dbReference type="EMBL" id="GAA0342938.1"/>
    </source>
</evidence>
<proteinExistence type="predicted"/>